<dbReference type="Proteomes" id="UP000325313">
    <property type="component" value="Unassembled WGS sequence"/>
</dbReference>
<feature type="region of interest" description="Disordered" evidence="1">
    <location>
        <begin position="1"/>
        <end position="54"/>
    </location>
</feature>
<dbReference type="EMBL" id="VSWC01000092">
    <property type="protein sequence ID" value="KAA1091393.1"/>
    <property type="molecule type" value="Genomic_DNA"/>
</dbReference>
<keyword evidence="4" id="KW-1185">Reference proteome</keyword>
<name>A0A5B0MIY0_PUCGR</name>
<comment type="caution">
    <text evidence="2">The sequence shown here is derived from an EMBL/GenBank/DDBJ whole genome shotgun (WGS) entry which is preliminary data.</text>
</comment>
<sequence length="118" mass="12675">MVDKRSKQTRREETTDITIHTNLSAPSGNTNPPAPSGNTPSTSTPAAPSGNTPSALILMLHHGASFLKLAPSAGRFPEESVQWMRPERPRDALASQHHLDVSKSIQVTLAKEKASNGR</sequence>
<feature type="compositionally biased region" description="Polar residues" evidence="1">
    <location>
        <begin position="16"/>
        <end position="54"/>
    </location>
</feature>
<dbReference type="AlphaFoldDB" id="A0A5B0MIY0"/>
<reference evidence="4 5" key="1">
    <citation type="submission" date="2019-05" db="EMBL/GenBank/DDBJ databases">
        <title>Emergence of the Ug99 lineage of the wheat stem rust pathogen through somatic hybridization.</title>
        <authorList>
            <person name="Li F."/>
            <person name="Upadhyaya N.M."/>
            <person name="Sperschneider J."/>
            <person name="Matny O."/>
            <person name="Nguyen-Phuc H."/>
            <person name="Mago R."/>
            <person name="Raley C."/>
            <person name="Miller M.E."/>
            <person name="Silverstein K.A.T."/>
            <person name="Henningsen E."/>
            <person name="Hirsch C.D."/>
            <person name="Visser B."/>
            <person name="Pretorius Z.A."/>
            <person name="Steffenson B.J."/>
            <person name="Schwessinger B."/>
            <person name="Dodds P.N."/>
            <person name="Figueroa M."/>
        </authorList>
    </citation>
    <scope>NUCLEOTIDE SEQUENCE [LARGE SCALE GENOMIC DNA]</scope>
    <source>
        <strain evidence="3">21-0</strain>
        <strain evidence="2 5">Ug99</strain>
    </source>
</reference>
<protein>
    <submittedName>
        <fullName evidence="2">Uncharacterized protein</fullName>
    </submittedName>
</protein>
<accession>A0A5B0MIY0</accession>
<evidence type="ECO:0000313" key="3">
    <source>
        <dbReference type="EMBL" id="KAA1091393.1"/>
    </source>
</evidence>
<evidence type="ECO:0000313" key="5">
    <source>
        <dbReference type="Proteomes" id="UP000325313"/>
    </source>
</evidence>
<feature type="compositionally biased region" description="Basic and acidic residues" evidence="1">
    <location>
        <begin position="1"/>
        <end position="14"/>
    </location>
</feature>
<evidence type="ECO:0000313" key="2">
    <source>
        <dbReference type="EMBL" id="KAA1076036.1"/>
    </source>
</evidence>
<dbReference type="Proteomes" id="UP000324748">
    <property type="component" value="Unassembled WGS sequence"/>
</dbReference>
<gene>
    <name evidence="3" type="ORF">PGT21_032622</name>
    <name evidence="2" type="ORF">PGTUg99_033890</name>
</gene>
<proteinExistence type="predicted"/>
<organism evidence="2 5">
    <name type="scientific">Puccinia graminis f. sp. tritici</name>
    <dbReference type="NCBI Taxonomy" id="56615"/>
    <lineage>
        <taxon>Eukaryota</taxon>
        <taxon>Fungi</taxon>
        <taxon>Dikarya</taxon>
        <taxon>Basidiomycota</taxon>
        <taxon>Pucciniomycotina</taxon>
        <taxon>Pucciniomycetes</taxon>
        <taxon>Pucciniales</taxon>
        <taxon>Pucciniaceae</taxon>
        <taxon>Puccinia</taxon>
    </lineage>
</organism>
<evidence type="ECO:0000256" key="1">
    <source>
        <dbReference type="SAM" id="MobiDB-lite"/>
    </source>
</evidence>
<dbReference type="EMBL" id="VDEP01000471">
    <property type="protein sequence ID" value="KAA1076036.1"/>
    <property type="molecule type" value="Genomic_DNA"/>
</dbReference>
<evidence type="ECO:0000313" key="4">
    <source>
        <dbReference type="Proteomes" id="UP000324748"/>
    </source>
</evidence>